<evidence type="ECO:0008006" key="3">
    <source>
        <dbReference type="Google" id="ProtNLM"/>
    </source>
</evidence>
<organism evidence="1 2">
    <name type="scientific">Pedobacter flavus</name>
    <dbReference type="NCBI Taxonomy" id="3113906"/>
    <lineage>
        <taxon>Bacteria</taxon>
        <taxon>Pseudomonadati</taxon>
        <taxon>Bacteroidota</taxon>
        <taxon>Sphingobacteriia</taxon>
        <taxon>Sphingobacteriales</taxon>
        <taxon>Sphingobacteriaceae</taxon>
        <taxon>Pedobacter</taxon>
    </lineage>
</organism>
<dbReference type="Proteomes" id="UP001337681">
    <property type="component" value="Unassembled WGS sequence"/>
</dbReference>
<accession>A0ABU7GZN8</accession>
<proteinExistence type="predicted"/>
<reference evidence="1 2" key="1">
    <citation type="submission" date="2024-01" db="EMBL/GenBank/DDBJ databases">
        <title>Pedobacter sp. nov., isolated from oil-contaminated soil.</title>
        <authorList>
            <person name="Le N.T.T."/>
        </authorList>
    </citation>
    <scope>NUCLEOTIDE SEQUENCE [LARGE SCALE GENOMIC DNA]</scope>
    <source>
        <strain evidence="1 2">VNH31</strain>
    </source>
</reference>
<evidence type="ECO:0000313" key="2">
    <source>
        <dbReference type="Proteomes" id="UP001337681"/>
    </source>
</evidence>
<protein>
    <recommendedName>
        <fullName evidence="3">Carboxypeptidase-like regulatory domain-containing protein</fullName>
    </recommendedName>
</protein>
<name>A0ABU7GZN8_9SPHI</name>
<dbReference type="RefSeq" id="WP_330145462.1">
    <property type="nucleotide sequence ID" value="NZ_JAZDQU010000001.1"/>
</dbReference>
<keyword evidence="2" id="KW-1185">Reference proteome</keyword>
<comment type="caution">
    <text evidence="1">The sequence shown here is derived from an EMBL/GenBank/DDBJ whole genome shotgun (WGS) entry which is preliminary data.</text>
</comment>
<gene>
    <name evidence="1" type="ORF">VRU49_03840</name>
</gene>
<evidence type="ECO:0000313" key="1">
    <source>
        <dbReference type="EMBL" id="MEE1884548.1"/>
    </source>
</evidence>
<dbReference type="EMBL" id="JAZDQU010000001">
    <property type="protein sequence ID" value="MEE1884548.1"/>
    <property type="molecule type" value="Genomic_DNA"/>
</dbReference>
<sequence length="249" mass="28681">MMTPKSLKIVFLLIFLFFWSQVFAQDQLIKGTVLDAASKSRLVSSEITNLRTKVTVLANEMGYFQLFGHIGDTLLIQRGFYTPQNVIIKTNEELIVRLRVDAYHIEEVQITGKTKLSELNEVRNEFRKKGAFYNGKPSLLMLSPIGGNPLSFFYELFGKTPSDARRFGKYYLNEVKNTEIDKHFNQSLVKEHTGLEGDALEAFMIAFRPQMGATDKWTYYDAVKHINTSFQKYKENPALYIQKLLLPKN</sequence>